<proteinExistence type="predicted"/>
<protein>
    <submittedName>
        <fullName evidence="1">Uncharacterized protein</fullName>
    </submittedName>
</protein>
<sequence>MAANDTQITQTNLENEGMSVHSNQNLNGAGTRPGCDDMCNAESDDTNLELDVKSSPTPSSSPSPEAESSEQMLSRKREREVSLEPATPKTGTGSSHAADSKSPAKKGRVHLDTTVEEESERSSSYPHSRTTTSTSTSSHHPPPDSSSAPHSPRLGLGLGLGVSSSPPHEIKVRQISQGVEDISWRHPLTQDKDSQDTEQEYDDQDTNTAIVIPEDSATDKDDSTQLTDVDVPIGSVDIDVSASDMDTRLPLTRTTTIDSNVGAADGNADVDFDEALDTAPSLPHTRRTSDSDGSGASEQDKGLKRKLADRGTSQGPENGPSTSTKPITEPAKRPREHADADDNPREAKRPSPPPEDKVGTPATPAPAPAPKLGGFMAYASTASPFAAVKGQNIFTGSPATHKKPSPGPSGFPSSSPAPSPHHSIINANANVNDNSNNNVNNNTNNHSFETSSPPLSTATKRTGFEAFAGSASPFASAARSKSPIGKGLHTHHTSHGHTHTLGLGLGLNRSRSPPRRGAFATYAGGGVQAFGGLFGGAGPVSKRARAGSPGQWDRGREKESDGDRDGGGSSRSSLERGPGNSNSNSGAGRFGGVFGGLGAGILDGGASGSGSEREGDAEGDEGGDADVYAAEGGRKRFGAAASTGGTVSTFGERLRAQRDEEDRASDEERETLVEQEVLTGEEDEETIHQVRGKLYALCLQNQWKERGTGLLKINVRRSDGGGARLVMRKDAVFTVLLNVTLFSGMKAFLAQDPRYIRFSVIENGGTVHYNLRVSNTKIAQELLDEINANIPP</sequence>
<accession>A0ACB8AN32</accession>
<gene>
    <name evidence="1" type="ORF">BJ138DRAFT_1123349</name>
</gene>
<dbReference type="EMBL" id="MU267611">
    <property type="protein sequence ID" value="KAH7914579.1"/>
    <property type="molecule type" value="Genomic_DNA"/>
</dbReference>
<evidence type="ECO:0000313" key="2">
    <source>
        <dbReference type="Proteomes" id="UP000790377"/>
    </source>
</evidence>
<comment type="caution">
    <text evidence="1">The sequence shown here is derived from an EMBL/GenBank/DDBJ whole genome shotgun (WGS) entry which is preliminary data.</text>
</comment>
<name>A0ACB8AN32_9AGAM</name>
<keyword evidence="2" id="KW-1185">Reference proteome</keyword>
<evidence type="ECO:0000313" key="1">
    <source>
        <dbReference type="EMBL" id="KAH7914579.1"/>
    </source>
</evidence>
<dbReference type="Proteomes" id="UP000790377">
    <property type="component" value="Unassembled WGS sequence"/>
</dbReference>
<organism evidence="1 2">
    <name type="scientific">Hygrophoropsis aurantiaca</name>
    <dbReference type="NCBI Taxonomy" id="72124"/>
    <lineage>
        <taxon>Eukaryota</taxon>
        <taxon>Fungi</taxon>
        <taxon>Dikarya</taxon>
        <taxon>Basidiomycota</taxon>
        <taxon>Agaricomycotina</taxon>
        <taxon>Agaricomycetes</taxon>
        <taxon>Agaricomycetidae</taxon>
        <taxon>Boletales</taxon>
        <taxon>Coniophorineae</taxon>
        <taxon>Hygrophoropsidaceae</taxon>
        <taxon>Hygrophoropsis</taxon>
    </lineage>
</organism>
<reference evidence="1" key="1">
    <citation type="journal article" date="2021" name="New Phytol.">
        <title>Evolutionary innovations through gain and loss of genes in the ectomycorrhizal Boletales.</title>
        <authorList>
            <person name="Wu G."/>
            <person name="Miyauchi S."/>
            <person name="Morin E."/>
            <person name="Kuo A."/>
            <person name="Drula E."/>
            <person name="Varga T."/>
            <person name="Kohler A."/>
            <person name="Feng B."/>
            <person name="Cao Y."/>
            <person name="Lipzen A."/>
            <person name="Daum C."/>
            <person name="Hundley H."/>
            <person name="Pangilinan J."/>
            <person name="Johnson J."/>
            <person name="Barry K."/>
            <person name="LaButti K."/>
            <person name="Ng V."/>
            <person name="Ahrendt S."/>
            <person name="Min B."/>
            <person name="Choi I.G."/>
            <person name="Park H."/>
            <person name="Plett J.M."/>
            <person name="Magnuson J."/>
            <person name="Spatafora J.W."/>
            <person name="Nagy L.G."/>
            <person name="Henrissat B."/>
            <person name="Grigoriev I.V."/>
            <person name="Yang Z.L."/>
            <person name="Xu J."/>
            <person name="Martin F.M."/>
        </authorList>
    </citation>
    <scope>NUCLEOTIDE SEQUENCE</scope>
    <source>
        <strain evidence="1">ATCC 28755</strain>
    </source>
</reference>